<dbReference type="Proteomes" id="UP001601059">
    <property type="component" value="Unassembled WGS sequence"/>
</dbReference>
<organism evidence="1 2">
    <name type="scientific">Cytobacillus spartinae</name>
    <dbReference type="NCBI Taxonomy" id="3299023"/>
    <lineage>
        <taxon>Bacteria</taxon>
        <taxon>Bacillati</taxon>
        <taxon>Bacillota</taxon>
        <taxon>Bacilli</taxon>
        <taxon>Bacillales</taxon>
        <taxon>Bacillaceae</taxon>
        <taxon>Cytobacillus</taxon>
    </lineage>
</organism>
<evidence type="ECO:0000313" key="1">
    <source>
        <dbReference type="EMBL" id="MFE8701200.1"/>
    </source>
</evidence>
<sequence length="221" mass="25496">MPSLTLSPLEIQRVTSHNKQSQAKGLEGNLHVAEWEDILNHFGGRCPFTGTYDISMDHFVPESLYHAGTFVGNVFPLHPSLNASKQDQNPYLWIQKQSLAYQEVFEHVVTFLADSLNMTLDEFREWVFWCFAHPRTPKDVSKDHKRGYVSSLSLFHHHQRLEQKKSRVLLHFAKNSGLEEEILFVQFADWCLTNGVPIEPSSFSSYISQLFSSNERRITPC</sequence>
<dbReference type="EMBL" id="JBIACK010000004">
    <property type="protein sequence ID" value="MFE8701200.1"/>
    <property type="molecule type" value="Genomic_DNA"/>
</dbReference>
<proteinExistence type="predicted"/>
<dbReference type="RefSeq" id="WP_389361108.1">
    <property type="nucleotide sequence ID" value="NZ_JBIACK010000004.1"/>
</dbReference>
<reference evidence="1 2" key="1">
    <citation type="submission" date="2024-08" db="EMBL/GenBank/DDBJ databases">
        <title>Two novel Cytobacillus novel species.</title>
        <authorList>
            <person name="Liu G."/>
        </authorList>
    </citation>
    <scope>NUCLEOTIDE SEQUENCE [LARGE SCALE GENOMIC DNA]</scope>
    <source>
        <strain evidence="1 2">FJAT-54145</strain>
    </source>
</reference>
<accession>A0ABW6KAF7</accession>
<name>A0ABW6KAF7_9BACI</name>
<keyword evidence="2" id="KW-1185">Reference proteome</keyword>
<protein>
    <recommendedName>
        <fullName evidence="3">HNH endonuclease</fullName>
    </recommendedName>
</protein>
<evidence type="ECO:0008006" key="3">
    <source>
        <dbReference type="Google" id="ProtNLM"/>
    </source>
</evidence>
<dbReference type="Gene3D" id="1.10.30.50">
    <property type="match status" value="1"/>
</dbReference>
<gene>
    <name evidence="1" type="ORF">ACFYKX_11395</name>
</gene>
<comment type="caution">
    <text evidence="1">The sequence shown here is derived from an EMBL/GenBank/DDBJ whole genome shotgun (WGS) entry which is preliminary data.</text>
</comment>
<evidence type="ECO:0000313" key="2">
    <source>
        <dbReference type="Proteomes" id="UP001601059"/>
    </source>
</evidence>